<dbReference type="PROSITE" id="PS50821">
    <property type="entry name" value="PAZ"/>
    <property type="match status" value="1"/>
</dbReference>
<dbReference type="SUPFAM" id="SSF101690">
    <property type="entry name" value="PAZ domain"/>
    <property type="match status" value="1"/>
</dbReference>
<dbReference type="Pfam" id="PF02170">
    <property type="entry name" value="PAZ"/>
    <property type="match status" value="1"/>
</dbReference>
<organism evidence="3 4">
    <name type="scientific">Vespula squamosa</name>
    <name type="common">Southern yellow jacket</name>
    <name type="synonym">Wasp</name>
    <dbReference type="NCBI Taxonomy" id="30214"/>
    <lineage>
        <taxon>Eukaryota</taxon>
        <taxon>Metazoa</taxon>
        <taxon>Ecdysozoa</taxon>
        <taxon>Arthropoda</taxon>
        <taxon>Hexapoda</taxon>
        <taxon>Insecta</taxon>
        <taxon>Pterygota</taxon>
        <taxon>Neoptera</taxon>
        <taxon>Endopterygota</taxon>
        <taxon>Hymenoptera</taxon>
        <taxon>Apocrita</taxon>
        <taxon>Aculeata</taxon>
        <taxon>Vespoidea</taxon>
        <taxon>Vespidae</taxon>
        <taxon>Vespinae</taxon>
        <taxon>Vespula</taxon>
    </lineage>
</organism>
<feature type="domain" description="PAZ" evidence="2">
    <location>
        <begin position="777"/>
        <end position="888"/>
    </location>
</feature>
<dbReference type="Pfam" id="PF08699">
    <property type="entry name" value="ArgoL1"/>
    <property type="match status" value="1"/>
</dbReference>
<feature type="region of interest" description="Disordered" evidence="1">
    <location>
        <begin position="390"/>
        <end position="459"/>
    </location>
</feature>
<protein>
    <submittedName>
        <fullName evidence="3">Piwi-like protein Siwi isoform X1</fullName>
    </submittedName>
</protein>
<evidence type="ECO:0000313" key="3">
    <source>
        <dbReference type="EMBL" id="KAL2711854.1"/>
    </source>
</evidence>
<dbReference type="InterPro" id="IPR003100">
    <property type="entry name" value="PAZ_dom"/>
</dbReference>
<dbReference type="AlphaFoldDB" id="A0ABD1ZU01"/>
<dbReference type="InterPro" id="IPR014811">
    <property type="entry name" value="ArgoL1"/>
</dbReference>
<sequence length="891" mass="103343">MYNIVKLYIARIIVRDMLLSKKNIYETINETLKNVNSQFTNPTHCNLFDNIEIITVQLIPITYNRSLSEETPKRLNNITYYILYKMERDKDGDRKHRQKSPMGSFATPHRFSRRTLSHSSRNISYELASMESIPPQTTPPQATTYQSETPQSESSQSEWYSADSRSAIDLSESLQSDIQQAELLRTPEQSAPSQITQWRSAPPQIIQWRPAQQQTLPWQSAPPQPRLHYIAPLQYIQVQQPYHSYSTWHHAQVQPEQIEWQPELSQTGTYQPITLVQASPQPYALPQVELSQTGTYQPIRPVQASPQPYALPQVELSQTGTYQPIRPAQAQPQPYALPQVELSQTGTYQPIRPAQAQPQPYALPQVELSQTGTYQPIRPAQAQPQPYALPQVELPQPSPSKPESLQSSSYQHALPQVELPQPSPSKPESLQSSSYQHAPSQFELSQPGPSLSRLQQPEQAELVQQSQTCACNMCIHAVLNNNSNERILYISNHKFHIYQKHINSTSFKSRAEGIMDPSEEVDVNAEPKEIQKGDIICKLAMGKQNKGFMIKKTLILKICQMARNTSSKEIKLQTNYFKVISPPNWTLHQYNIIFPRNLSIQDRKLAVHFIKKRLGIYSFNGHVLYIHHRAFENIIFQDNEEIESQISDGELITLKIKYKGIVNINDRNHMQFFNVIIKSCLEKIELFLMRRNYYDLRNNCLQTYRIFLFIYLSQLFYEPSSCSINQISVVSRLYVRLDNYNLEVWPGFFTSIRRHQRNILMCVDIIHKIRPLDTLLDIWERCKSSENVNPQILFYEKVKESVIITNHNNIMYRIKDVNFLLTPKDTFTNLKSKKVETYQDYYKDRYKISLRDSEQPMLLATGIQKTRNLPNQMKNLVYLIPELCCPTSEYI</sequence>
<proteinExistence type="predicted"/>
<dbReference type="Gene3D" id="2.170.260.10">
    <property type="entry name" value="paz domain"/>
    <property type="match status" value="1"/>
</dbReference>
<dbReference type="PANTHER" id="PTHR22891">
    <property type="entry name" value="EUKARYOTIC TRANSLATION INITIATION FACTOR 2C"/>
    <property type="match status" value="1"/>
</dbReference>
<evidence type="ECO:0000256" key="1">
    <source>
        <dbReference type="SAM" id="MobiDB-lite"/>
    </source>
</evidence>
<comment type="caution">
    <text evidence="3">The sequence shown here is derived from an EMBL/GenBank/DDBJ whole genome shotgun (WGS) entry which is preliminary data.</text>
</comment>
<accession>A0ABD1ZU01</accession>
<feature type="compositionally biased region" description="Polar residues" evidence="1">
    <location>
        <begin position="435"/>
        <end position="459"/>
    </location>
</feature>
<reference evidence="3 4" key="1">
    <citation type="journal article" date="2024" name="Ann. Entomol. Soc. Am.">
        <title>Genomic analyses of the southern and eastern yellowjacket wasps (Hymenoptera: Vespidae) reveal evolutionary signatures of social life.</title>
        <authorList>
            <person name="Catto M.A."/>
            <person name="Caine P.B."/>
            <person name="Orr S.E."/>
            <person name="Hunt B.G."/>
            <person name="Goodisman M.A.D."/>
        </authorList>
    </citation>
    <scope>NUCLEOTIDE SEQUENCE [LARGE SCALE GENOMIC DNA]</scope>
    <source>
        <strain evidence="3">233</strain>
        <tissue evidence="3">Head and thorax</tissue>
    </source>
</reference>
<dbReference type="EMBL" id="JAUDFV010000173">
    <property type="protein sequence ID" value="KAL2711854.1"/>
    <property type="molecule type" value="Genomic_DNA"/>
</dbReference>
<gene>
    <name evidence="3" type="ORF">V1478_018875</name>
</gene>
<name>A0ABD1ZU01_VESSQ</name>
<evidence type="ECO:0000313" key="4">
    <source>
        <dbReference type="Proteomes" id="UP001607302"/>
    </source>
</evidence>
<evidence type="ECO:0000259" key="2">
    <source>
        <dbReference type="PROSITE" id="PS50821"/>
    </source>
</evidence>
<keyword evidence="4" id="KW-1185">Reference proteome</keyword>
<dbReference type="InterPro" id="IPR036085">
    <property type="entry name" value="PAZ_dom_sf"/>
</dbReference>
<feature type="region of interest" description="Disordered" evidence="1">
    <location>
        <begin position="91"/>
        <end position="163"/>
    </location>
</feature>
<dbReference type="Proteomes" id="UP001607302">
    <property type="component" value="Unassembled WGS sequence"/>
</dbReference>
<feature type="compositionally biased region" description="Low complexity" evidence="1">
    <location>
        <begin position="390"/>
        <end position="409"/>
    </location>
</feature>
<feature type="compositionally biased region" description="Low complexity" evidence="1">
    <location>
        <begin position="139"/>
        <end position="158"/>
    </location>
</feature>
<dbReference type="SMART" id="SM00949">
    <property type="entry name" value="PAZ"/>
    <property type="match status" value="1"/>
</dbReference>